<gene>
    <name evidence="1" type="ORF">H9L42_15785</name>
</gene>
<keyword evidence="2" id="KW-1185">Reference proteome</keyword>
<evidence type="ECO:0000313" key="1">
    <source>
        <dbReference type="EMBL" id="MBC6681274.1"/>
    </source>
</evidence>
<reference evidence="1" key="1">
    <citation type="submission" date="2020-08" db="EMBL/GenBank/DDBJ databases">
        <title>Genome public.</title>
        <authorList>
            <person name="Liu C."/>
            <person name="Sun Q."/>
        </authorList>
    </citation>
    <scope>NUCLEOTIDE SEQUENCE</scope>
    <source>
        <strain evidence="1">BX12</strain>
    </source>
</reference>
<organism evidence="1 2">
    <name type="scientific">Zhenpiania hominis</name>
    <dbReference type="NCBI Taxonomy" id="2763644"/>
    <lineage>
        <taxon>Bacteria</taxon>
        <taxon>Bacillati</taxon>
        <taxon>Bacillota</taxon>
        <taxon>Clostridia</taxon>
        <taxon>Peptostreptococcales</taxon>
        <taxon>Anaerovoracaceae</taxon>
        <taxon>Zhenpiania</taxon>
    </lineage>
</organism>
<evidence type="ECO:0000313" key="2">
    <source>
        <dbReference type="Proteomes" id="UP000602647"/>
    </source>
</evidence>
<sequence length="287" mass="33098">MKELSGRKRRWKRLIIAIAFFFLAFFVFFQPLVHVEGAGKRADCQRKDIQKVAAQQKLEDTDYQLLFEQTGLTKEAVDAIREKKTYQIKEFLRFQEAYLGEWESECCSTSLFTKEDRLRRKHWKSVPLAPLEDGDIILSFSSHSLGWRHGHAGLVIDAEKKLTLEAVMPGEDSAIKDLAHWQTYSNFLVLRLKGVPERERKAIAEYAEQNLVHIPYSLTSGVFGKRSGAEEKLRSAQCAYLIWYAFYHFGYDLDSDGGHLVTVLDLARSSKLELIQIFGLTPETWKE</sequence>
<proteinExistence type="predicted"/>
<dbReference type="SUPFAM" id="SSF54001">
    <property type="entry name" value="Cysteine proteinases"/>
    <property type="match status" value="1"/>
</dbReference>
<dbReference type="InterPro" id="IPR038765">
    <property type="entry name" value="Papain-like_cys_pep_sf"/>
</dbReference>
<dbReference type="Proteomes" id="UP000602647">
    <property type="component" value="Unassembled WGS sequence"/>
</dbReference>
<dbReference type="AlphaFoldDB" id="A0A923NQK3"/>
<dbReference type="Gene3D" id="3.90.1720.10">
    <property type="entry name" value="endopeptidase domain like (from Nostoc punctiforme)"/>
    <property type="match status" value="1"/>
</dbReference>
<dbReference type="EMBL" id="JACRYT010000030">
    <property type="protein sequence ID" value="MBC6681274.1"/>
    <property type="molecule type" value="Genomic_DNA"/>
</dbReference>
<comment type="caution">
    <text evidence="1">The sequence shown here is derived from an EMBL/GenBank/DDBJ whole genome shotgun (WGS) entry which is preliminary data.</text>
</comment>
<accession>A0A923NQK3</accession>
<dbReference type="RefSeq" id="WP_187304368.1">
    <property type="nucleotide sequence ID" value="NZ_JACRYT010000030.1"/>
</dbReference>
<protein>
    <submittedName>
        <fullName evidence="1">Uncharacterized protein</fullName>
    </submittedName>
</protein>
<name>A0A923NQK3_9FIRM</name>